<reference evidence="7 8" key="1">
    <citation type="submission" date="2022-12" db="EMBL/GenBank/DDBJ databases">
        <title>Sphingomonas abieness sp. nov., an endophytic bacterium isolated from Abies koreana.</title>
        <authorList>
            <person name="Jiang L."/>
            <person name="Lee J."/>
        </authorList>
    </citation>
    <scope>NUCLEOTIDE SEQUENCE [LARGE SCALE GENOMIC DNA]</scope>
    <source>
        <strain evidence="8">PAMB 00755</strain>
    </source>
</reference>
<dbReference type="InterPro" id="IPR004843">
    <property type="entry name" value="Calcineurin-like_PHP"/>
</dbReference>
<evidence type="ECO:0000256" key="1">
    <source>
        <dbReference type="ARBA" id="ARBA00022723"/>
    </source>
</evidence>
<organism evidence="7 8">
    <name type="scientific">Sphingomonas abietis</name>
    <dbReference type="NCBI Taxonomy" id="3012344"/>
    <lineage>
        <taxon>Bacteria</taxon>
        <taxon>Pseudomonadati</taxon>
        <taxon>Pseudomonadota</taxon>
        <taxon>Alphaproteobacteria</taxon>
        <taxon>Sphingomonadales</taxon>
        <taxon>Sphingomonadaceae</taxon>
        <taxon>Sphingomonas</taxon>
    </lineage>
</organism>
<evidence type="ECO:0000313" key="8">
    <source>
        <dbReference type="Proteomes" id="UP001210865"/>
    </source>
</evidence>
<dbReference type="Proteomes" id="UP001210865">
    <property type="component" value="Chromosome"/>
</dbReference>
<keyword evidence="8" id="KW-1185">Reference proteome</keyword>
<dbReference type="PANTHER" id="PTHR42988:SF2">
    <property type="entry name" value="CYCLIC NUCLEOTIDE PHOSPHODIESTERASE CBUA0032-RELATED"/>
    <property type="match status" value="1"/>
</dbReference>
<evidence type="ECO:0000256" key="3">
    <source>
        <dbReference type="ARBA" id="ARBA00023004"/>
    </source>
</evidence>
<evidence type="ECO:0000256" key="2">
    <source>
        <dbReference type="ARBA" id="ARBA00022801"/>
    </source>
</evidence>
<dbReference type="InterPro" id="IPR029052">
    <property type="entry name" value="Metallo-depent_PP-like"/>
</dbReference>
<dbReference type="InterPro" id="IPR050884">
    <property type="entry name" value="CNP_phosphodiesterase-III"/>
</dbReference>
<dbReference type="EMBL" id="CP115174">
    <property type="protein sequence ID" value="WBO23320.1"/>
    <property type="molecule type" value="Genomic_DNA"/>
</dbReference>
<feature type="region of interest" description="Disordered" evidence="5">
    <location>
        <begin position="264"/>
        <end position="285"/>
    </location>
</feature>
<gene>
    <name evidence="7" type="ORF">PBT88_04065</name>
</gene>
<sequence length="285" mass="30725">MRTIAQISDLHFGAHKPMVVAHLHAALAAIRPDLVVVSGDLTQRARKEQFAEAALFLERLETEGLRLLVVPGNHDVPMHKPLQRLFWPLRRYKRLIAKERSTWYADPELAVLGLTSAHGLTVKDGRLTSLQARSIGEQFAAAPNSAERVLVTHHPLVPLPGAEDGEIEPALRGAGRALKAVKAAGVHLVLAGHHHAHAVGIAGPTLSIDPAVMVIQAGTATSWRRRRTPNSFNLIRLEPPRAPPGTVQVEEWISEGAAFSCPGSRRSFARSAGDNGGWAASMPSA</sequence>
<feature type="domain" description="Calcineurin-like phosphoesterase" evidence="6">
    <location>
        <begin position="3"/>
        <end position="196"/>
    </location>
</feature>
<keyword evidence="2" id="KW-0378">Hydrolase</keyword>
<keyword evidence="3" id="KW-0408">Iron</keyword>
<proteinExistence type="inferred from homology"/>
<protein>
    <submittedName>
        <fullName evidence="7">Metallophosphoesterase</fullName>
    </submittedName>
</protein>
<evidence type="ECO:0000256" key="4">
    <source>
        <dbReference type="ARBA" id="ARBA00025742"/>
    </source>
</evidence>
<dbReference type="Pfam" id="PF00149">
    <property type="entry name" value="Metallophos"/>
    <property type="match status" value="1"/>
</dbReference>
<dbReference type="Gene3D" id="3.60.21.10">
    <property type="match status" value="1"/>
</dbReference>
<dbReference type="SUPFAM" id="SSF56300">
    <property type="entry name" value="Metallo-dependent phosphatases"/>
    <property type="match status" value="1"/>
</dbReference>
<evidence type="ECO:0000313" key="7">
    <source>
        <dbReference type="EMBL" id="WBO23320.1"/>
    </source>
</evidence>
<name>A0ABY7NP56_9SPHN</name>
<comment type="similarity">
    <text evidence="4">Belongs to the cyclic nucleotide phosphodiesterase class-III family.</text>
</comment>
<dbReference type="RefSeq" id="WP_270077955.1">
    <property type="nucleotide sequence ID" value="NZ_CP115174.1"/>
</dbReference>
<accession>A0ABY7NP56</accession>
<dbReference type="PANTHER" id="PTHR42988">
    <property type="entry name" value="PHOSPHOHYDROLASE"/>
    <property type="match status" value="1"/>
</dbReference>
<evidence type="ECO:0000256" key="5">
    <source>
        <dbReference type="SAM" id="MobiDB-lite"/>
    </source>
</evidence>
<keyword evidence="1" id="KW-0479">Metal-binding</keyword>
<evidence type="ECO:0000259" key="6">
    <source>
        <dbReference type="Pfam" id="PF00149"/>
    </source>
</evidence>